<dbReference type="Proteomes" id="UP000002973">
    <property type="component" value="Unassembled WGS sequence"/>
</dbReference>
<dbReference type="AlphaFoldDB" id="E6J1C3"/>
<evidence type="ECO:0000313" key="2">
    <source>
        <dbReference type="Proteomes" id="UP000002973"/>
    </source>
</evidence>
<protein>
    <submittedName>
        <fullName evidence="1">Uncharacterized protein</fullName>
    </submittedName>
</protein>
<sequence>MIKIVAILLPFPTKSLIPSVARKKTEVNGKQKREWDDEIKFLRSY</sequence>
<gene>
    <name evidence="1" type="ORF">HMPREF0813_01049</name>
</gene>
<evidence type="ECO:0000313" key="1">
    <source>
        <dbReference type="EMBL" id="EFU22323.1"/>
    </source>
</evidence>
<name>E6J1C3_STRAP</name>
<organism evidence="1 2">
    <name type="scientific">Streptococcus anginosus F0211</name>
    <dbReference type="NCBI Taxonomy" id="706437"/>
    <lineage>
        <taxon>Bacteria</taxon>
        <taxon>Bacillati</taxon>
        <taxon>Bacillota</taxon>
        <taxon>Bacilli</taxon>
        <taxon>Lactobacillales</taxon>
        <taxon>Streptococcaceae</taxon>
        <taxon>Streptococcus</taxon>
        <taxon>Streptococcus anginosus group</taxon>
    </lineage>
</organism>
<reference evidence="1 2" key="1">
    <citation type="submission" date="2010-11" db="EMBL/GenBank/DDBJ databases">
        <authorList>
            <person name="Weinstock G."/>
            <person name="Sodergren E."/>
            <person name="Clifton S."/>
            <person name="Fulton L."/>
            <person name="Fulton B."/>
            <person name="Courtney L."/>
            <person name="Fronick C."/>
            <person name="Harrison M."/>
            <person name="Strong C."/>
            <person name="Farmer C."/>
            <person name="Delahaunty K."/>
            <person name="Markovic C."/>
            <person name="Hall O."/>
            <person name="Minx P."/>
            <person name="Tomlinson C."/>
            <person name="Mitreva M."/>
            <person name="Hou S."/>
            <person name="Chen J."/>
            <person name="Wollam A."/>
            <person name="Pepin K.H."/>
            <person name="Johnson M."/>
            <person name="Bhonagiri V."/>
            <person name="Zhang X."/>
            <person name="Suruliraj S."/>
            <person name="Warren W."/>
            <person name="Chinwalla A."/>
            <person name="Mardis E.R."/>
            <person name="Wilson R.K."/>
        </authorList>
    </citation>
    <scope>NUCLEOTIDE SEQUENCE [LARGE SCALE GENOMIC DNA]</scope>
    <source>
        <strain evidence="1 2">F0211</strain>
    </source>
</reference>
<comment type="caution">
    <text evidence="1">The sequence shown here is derived from an EMBL/GenBank/DDBJ whole genome shotgun (WGS) entry which is preliminary data.</text>
</comment>
<accession>E6J1C3</accession>
<proteinExistence type="predicted"/>
<dbReference type="EMBL" id="AECT01000018">
    <property type="protein sequence ID" value="EFU22323.1"/>
    <property type="molecule type" value="Genomic_DNA"/>
</dbReference>